<evidence type="ECO:0000256" key="11">
    <source>
        <dbReference type="ARBA" id="ARBA00023163"/>
    </source>
</evidence>
<keyword evidence="2" id="KW-0639">Primosome</keyword>
<dbReference type="EMBL" id="UOEK01000411">
    <property type="protein sequence ID" value="VAW07643.1"/>
    <property type="molecule type" value="Genomic_DNA"/>
</dbReference>
<dbReference type="AlphaFoldDB" id="A0A3B0SUD7"/>
<keyword evidence="4 13" id="KW-0548">Nucleotidyltransferase</keyword>
<dbReference type="SUPFAM" id="SSF56731">
    <property type="entry name" value="DNA primase core"/>
    <property type="match status" value="1"/>
</dbReference>
<feature type="non-terminal residue" evidence="13">
    <location>
        <position position="1"/>
    </location>
</feature>
<keyword evidence="6" id="KW-0479">Metal-binding</keyword>
<accession>A0A3B0SUD7</accession>
<dbReference type="Gene3D" id="3.90.580.10">
    <property type="entry name" value="Zinc finger, CHC2-type domain"/>
    <property type="match status" value="1"/>
</dbReference>
<dbReference type="GO" id="GO:0003899">
    <property type="term" value="F:DNA-directed RNA polymerase activity"/>
    <property type="evidence" value="ECO:0007669"/>
    <property type="project" value="InterPro"/>
</dbReference>
<dbReference type="InterPro" id="IPR013264">
    <property type="entry name" value="DNAG_N"/>
</dbReference>
<feature type="non-terminal residue" evidence="13">
    <location>
        <position position="366"/>
    </location>
</feature>
<sequence length="366" mass="40658">PFERGGADPFPHPVPPLSILLPHAQRMLLRTLYTLGVAYSREDIDRVRDRTDLAELAAEVTKVRRSGRSVMAVCPFHQEKTPSLSIDAARGLFHCFGCGKSGDVFQWVQETQSTDFVGALELLARRANVTLTEDPTAKRRRGRRESLVSATQIAVEFFNDQLKKSPEAGRARSYLRSRGYEGDIVDRFMLGYSPDTWDALIEHLKEHGVNTRTMEEAGLISKSRQGRPIDRFRGRLMFPIYDLRGDPVGFGARILEGDGPKYLNSPETPIYRKSNLLYGLNWAKGAIVREHEAVVVEGYTDVIAFHLADHPVAVASCGTALGNDHLDLLRRFTEKVVLAFDGDAAGANAALRGFDLAVPADIDLRV</sequence>
<dbReference type="GO" id="GO:0000428">
    <property type="term" value="C:DNA-directed RNA polymerase complex"/>
    <property type="evidence" value="ECO:0007669"/>
    <property type="project" value="UniProtKB-KW"/>
</dbReference>
<keyword evidence="1" id="KW-0240">DNA-directed RNA polymerase</keyword>
<dbReference type="Gene3D" id="3.40.1360.10">
    <property type="match status" value="1"/>
</dbReference>
<evidence type="ECO:0000256" key="1">
    <source>
        <dbReference type="ARBA" id="ARBA00022478"/>
    </source>
</evidence>
<feature type="domain" description="Toprim" evidence="12">
    <location>
        <begin position="291"/>
        <end position="366"/>
    </location>
</feature>
<dbReference type="InterPro" id="IPR050219">
    <property type="entry name" value="DnaG_primase"/>
</dbReference>
<keyword evidence="11" id="KW-0804">Transcription</keyword>
<keyword evidence="9" id="KW-0460">Magnesium</keyword>
<evidence type="ECO:0000256" key="4">
    <source>
        <dbReference type="ARBA" id="ARBA00022695"/>
    </source>
</evidence>
<evidence type="ECO:0000259" key="12">
    <source>
        <dbReference type="PROSITE" id="PS50880"/>
    </source>
</evidence>
<keyword evidence="5" id="KW-0235">DNA replication</keyword>
<dbReference type="GO" id="GO:0005737">
    <property type="term" value="C:cytoplasm"/>
    <property type="evidence" value="ECO:0007669"/>
    <property type="project" value="TreeGrafter"/>
</dbReference>
<dbReference type="GO" id="GO:0008270">
    <property type="term" value="F:zinc ion binding"/>
    <property type="evidence" value="ECO:0007669"/>
    <property type="project" value="UniProtKB-KW"/>
</dbReference>
<protein>
    <submittedName>
        <fullName evidence="13">DNA primase</fullName>
        <ecNumber evidence="13">2.7.7.-</ecNumber>
    </submittedName>
</protein>
<dbReference type="GO" id="GO:1990077">
    <property type="term" value="C:primosome complex"/>
    <property type="evidence" value="ECO:0007669"/>
    <property type="project" value="UniProtKB-KW"/>
</dbReference>
<dbReference type="SUPFAM" id="SSF57783">
    <property type="entry name" value="Zinc beta-ribbon"/>
    <property type="match status" value="1"/>
</dbReference>
<evidence type="ECO:0000256" key="6">
    <source>
        <dbReference type="ARBA" id="ARBA00022723"/>
    </source>
</evidence>
<dbReference type="InterPro" id="IPR037068">
    <property type="entry name" value="DNA_primase_core_N_sf"/>
</dbReference>
<evidence type="ECO:0000256" key="8">
    <source>
        <dbReference type="ARBA" id="ARBA00022833"/>
    </source>
</evidence>
<dbReference type="InterPro" id="IPR036977">
    <property type="entry name" value="DNA_primase_Znf_CHC2"/>
</dbReference>
<evidence type="ECO:0000256" key="10">
    <source>
        <dbReference type="ARBA" id="ARBA00023125"/>
    </source>
</evidence>
<dbReference type="EC" id="2.7.7.-" evidence="13"/>
<gene>
    <name evidence="13" type="ORF">MNBD_ACTINO02-1063</name>
</gene>
<dbReference type="Pfam" id="PF13662">
    <property type="entry name" value="Toprim_4"/>
    <property type="match status" value="1"/>
</dbReference>
<dbReference type="InterPro" id="IPR034151">
    <property type="entry name" value="TOPRIM_DnaG_bac"/>
</dbReference>
<keyword evidence="8" id="KW-0862">Zinc</keyword>
<name>A0A3B0SUD7_9ZZZZ</name>
<dbReference type="Pfam" id="PF01807">
    <property type="entry name" value="Zn_ribbon_DnaG"/>
    <property type="match status" value="1"/>
</dbReference>
<dbReference type="Gene3D" id="3.90.980.10">
    <property type="entry name" value="DNA primase, catalytic core, N-terminal domain"/>
    <property type="match status" value="1"/>
</dbReference>
<reference evidence="13" key="1">
    <citation type="submission" date="2018-06" db="EMBL/GenBank/DDBJ databases">
        <authorList>
            <person name="Zhirakovskaya E."/>
        </authorList>
    </citation>
    <scope>NUCLEOTIDE SEQUENCE</scope>
</reference>
<dbReference type="GO" id="GO:0003677">
    <property type="term" value="F:DNA binding"/>
    <property type="evidence" value="ECO:0007669"/>
    <property type="project" value="UniProtKB-KW"/>
</dbReference>
<organism evidence="13">
    <name type="scientific">hydrothermal vent metagenome</name>
    <dbReference type="NCBI Taxonomy" id="652676"/>
    <lineage>
        <taxon>unclassified sequences</taxon>
        <taxon>metagenomes</taxon>
        <taxon>ecological metagenomes</taxon>
    </lineage>
</organism>
<proteinExistence type="predicted"/>
<dbReference type="NCBIfam" id="TIGR01391">
    <property type="entry name" value="dnaG"/>
    <property type="match status" value="1"/>
</dbReference>
<dbReference type="PROSITE" id="PS50880">
    <property type="entry name" value="TOPRIM"/>
    <property type="match status" value="1"/>
</dbReference>
<evidence type="ECO:0000256" key="3">
    <source>
        <dbReference type="ARBA" id="ARBA00022679"/>
    </source>
</evidence>
<evidence type="ECO:0000256" key="5">
    <source>
        <dbReference type="ARBA" id="ARBA00022705"/>
    </source>
</evidence>
<evidence type="ECO:0000256" key="7">
    <source>
        <dbReference type="ARBA" id="ARBA00022771"/>
    </source>
</evidence>
<dbReference type="FunFam" id="3.90.980.10:FF:000001">
    <property type="entry name" value="DNA primase"/>
    <property type="match status" value="1"/>
</dbReference>
<dbReference type="SMART" id="SM00400">
    <property type="entry name" value="ZnF_CHCC"/>
    <property type="match status" value="1"/>
</dbReference>
<evidence type="ECO:0000313" key="13">
    <source>
        <dbReference type="EMBL" id="VAW07643.1"/>
    </source>
</evidence>
<dbReference type="SMART" id="SM00493">
    <property type="entry name" value="TOPRIM"/>
    <property type="match status" value="1"/>
</dbReference>
<dbReference type="PANTHER" id="PTHR30313:SF2">
    <property type="entry name" value="DNA PRIMASE"/>
    <property type="match status" value="1"/>
</dbReference>
<dbReference type="Pfam" id="PF08275">
    <property type="entry name" value="DNAG_N"/>
    <property type="match status" value="1"/>
</dbReference>
<keyword evidence="10" id="KW-0238">DNA-binding</keyword>
<dbReference type="InterPro" id="IPR006171">
    <property type="entry name" value="TOPRIM_dom"/>
</dbReference>
<dbReference type="PANTHER" id="PTHR30313">
    <property type="entry name" value="DNA PRIMASE"/>
    <property type="match status" value="1"/>
</dbReference>
<dbReference type="InterPro" id="IPR002694">
    <property type="entry name" value="Znf_CHC2"/>
</dbReference>
<dbReference type="InterPro" id="IPR006295">
    <property type="entry name" value="DNA_primase_DnaG"/>
</dbReference>
<dbReference type="CDD" id="cd03364">
    <property type="entry name" value="TOPRIM_DnaG_primases"/>
    <property type="match status" value="1"/>
</dbReference>
<evidence type="ECO:0000256" key="2">
    <source>
        <dbReference type="ARBA" id="ARBA00022515"/>
    </source>
</evidence>
<keyword evidence="7" id="KW-0863">Zinc-finger</keyword>
<evidence type="ECO:0000256" key="9">
    <source>
        <dbReference type="ARBA" id="ARBA00022842"/>
    </source>
</evidence>
<keyword evidence="3 13" id="KW-0808">Transferase</keyword>
<dbReference type="GO" id="GO:0006269">
    <property type="term" value="P:DNA replication, synthesis of primer"/>
    <property type="evidence" value="ECO:0007669"/>
    <property type="project" value="UniProtKB-KW"/>
</dbReference>